<dbReference type="Pfam" id="PF12937">
    <property type="entry name" value="F-box-like"/>
    <property type="match status" value="1"/>
</dbReference>
<dbReference type="Proteomes" id="UP001215280">
    <property type="component" value="Unassembled WGS sequence"/>
</dbReference>
<feature type="domain" description="F-box" evidence="1">
    <location>
        <begin position="4"/>
        <end position="54"/>
    </location>
</feature>
<accession>A0AAD7JPE5</accession>
<dbReference type="InterPro" id="IPR001810">
    <property type="entry name" value="F-box_dom"/>
</dbReference>
<protein>
    <recommendedName>
        <fullName evidence="1">F-box domain-containing protein</fullName>
    </recommendedName>
</protein>
<keyword evidence="3" id="KW-1185">Reference proteome</keyword>
<name>A0AAD7JPE5_9AGAR</name>
<sequence>MMDLPSLLQLPNELLYKISGLAEPRDLLVLCQTNRRMHDICLKWIYCTLVLEDLAQVVKCCRTLISCSEAAYSVCELTIACHCPRVGLGSFYRLVACTVGRLTNLAVFDISNSRSIFKYFSDKRFPNLLVCTIPSTIDTISFLKGCPQIYHLSVIPSADGDLRLASPLQSVSMPNLRRFFGPPYVACAVIPGSLASSISIYWPLPDANLPMDFSGCLAALAHSRRDVIYLKSMMPEWDCGIIPAITSHIPHVQHLAFQNLMDCKEREAFVSRIEGALHLLPRLQCIDLFERTRPTAYTRADEGTLDKEFEIMRRWGDHSPSLGFVTLPSHTRWIRDDGVWLPWPPTPNGHGPEMDLDYRWLFRVVDTIPDIPPVYATLARHLAGSDGILAVQSAIENDGVVPDSILARARALRLQKSQRDA</sequence>
<dbReference type="PROSITE" id="PS50181">
    <property type="entry name" value="FBOX"/>
    <property type="match status" value="1"/>
</dbReference>
<evidence type="ECO:0000259" key="1">
    <source>
        <dbReference type="PROSITE" id="PS50181"/>
    </source>
</evidence>
<organism evidence="2 3">
    <name type="scientific">Mycena maculata</name>
    <dbReference type="NCBI Taxonomy" id="230809"/>
    <lineage>
        <taxon>Eukaryota</taxon>
        <taxon>Fungi</taxon>
        <taxon>Dikarya</taxon>
        <taxon>Basidiomycota</taxon>
        <taxon>Agaricomycotina</taxon>
        <taxon>Agaricomycetes</taxon>
        <taxon>Agaricomycetidae</taxon>
        <taxon>Agaricales</taxon>
        <taxon>Marasmiineae</taxon>
        <taxon>Mycenaceae</taxon>
        <taxon>Mycena</taxon>
    </lineage>
</organism>
<evidence type="ECO:0000313" key="3">
    <source>
        <dbReference type="Proteomes" id="UP001215280"/>
    </source>
</evidence>
<comment type="caution">
    <text evidence="2">The sequence shown here is derived from an EMBL/GenBank/DDBJ whole genome shotgun (WGS) entry which is preliminary data.</text>
</comment>
<evidence type="ECO:0000313" key="2">
    <source>
        <dbReference type="EMBL" id="KAJ7769172.1"/>
    </source>
</evidence>
<proteinExistence type="predicted"/>
<dbReference type="AlphaFoldDB" id="A0AAD7JPE5"/>
<dbReference type="EMBL" id="JARJLG010000026">
    <property type="protein sequence ID" value="KAJ7769172.1"/>
    <property type="molecule type" value="Genomic_DNA"/>
</dbReference>
<reference evidence="2" key="1">
    <citation type="submission" date="2023-03" db="EMBL/GenBank/DDBJ databases">
        <title>Massive genome expansion in bonnet fungi (Mycena s.s.) driven by repeated elements and novel gene families across ecological guilds.</title>
        <authorList>
            <consortium name="Lawrence Berkeley National Laboratory"/>
            <person name="Harder C.B."/>
            <person name="Miyauchi S."/>
            <person name="Viragh M."/>
            <person name="Kuo A."/>
            <person name="Thoen E."/>
            <person name="Andreopoulos B."/>
            <person name="Lu D."/>
            <person name="Skrede I."/>
            <person name="Drula E."/>
            <person name="Henrissat B."/>
            <person name="Morin E."/>
            <person name="Kohler A."/>
            <person name="Barry K."/>
            <person name="LaButti K."/>
            <person name="Morin E."/>
            <person name="Salamov A."/>
            <person name="Lipzen A."/>
            <person name="Mereny Z."/>
            <person name="Hegedus B."/>
            <person name="Baldrian P."/>
            <person name="Stursova M."/>
            <person name="Weitz H."/>
            <person name="Taylor A."/>
            <person name="Grigoriev I.V."/>
            <person name="Nagy L.G."/>
            <person name="Martin F."/>
            <person name="Kauserud H."/>
        </authorList>
    </citation>
    <scope>NUCLEOTIDE SEQUENCE</scope>
    <source>
        <strain evidence="2">CBHHK188m</strain>
    </source>
</reference>
<gene>
    <name evidence="2" type="ORF">DFH07DRAFT_291874</name>
</gene>